<dbReference type="Proteomes" id="UP001595867">
    <property type="component" value="Unassembled WGS sequence"/>
</dbReference>
<feature type="compositionally biased region" description="Pro residues" evidence="1">
    <location>
        <begin position="33"/>
        <end position="45"/>
    </location>
</feature>
<organism evidence="2 3">
    <name type="scientific">Actinoplanes subglobosus</name>
    <dbReference type="NCBI Taxonomy" id="1547892"/>
    <lineage>
        <taxon>Bacteria</taxon>
        <taxon>Bacillati</taxon>
        <taxon>Actinomycetota</taxon>
        <taxon>Actinomycetes</taxon>
        <taxon>Micromonosporales</taxon>
        <taxon>Micromonosporaceae</taxon>
        <taxon>Actinoplanes</taxon>
    </lineage>
</organism>
<feature type="compositionally biased region" description="Low complexity" evidence="1">
    <location>
        <begin position="15"/>
        <end position="32"/>
    </location>
</feature>
<accession>A0ABV8ILM4</accession>
<protein>
    <submittedName>
        <fullName evidence="2">Uncharacterized protein</fullName>
    </submittedName>
</protein>
<evidence type="ECO:0000313" key="2">
    <source>
        <dbReference type="EMBL" id="MFC4063894.1"/>
    </source>
</evidence>
<dbReference type="InterPro" id="IPR027268">
    <property type="entry name" value="Peptidase_M4/M1_CTD_sf"/>
</dbReference>
<evidence type="ECO:0000313" key="3">
    <source>
        <dbReference type="Proteomes" id="UP001595867"/>
    </source>
</evidence>
<comment type="caution">
    <text evidence="2">The sequence shown here is derived from an EMBL/GenBank/DDBJ whole genome shotgun (WGS) entry which is preliminary data.</text>
</comment>
<dbReference type="Gene3D" id="1.10.390.10">
    <property type="entry name" value="Neutral Protease Domain 2"/>
    <property type="match status" value="1"/>
</dbReference>
<dbReference type="RefSeq" id="WP_378064922.1">
    <property type="nucleotide sequence ID" value="NZ_JBHSBL010000003.1"/>
</dbReference>
<sequence>MDESPSPSGEPSTQPPLAASSLPADPVSSPAADPVPSPAADPVPSLPADLAPEASVDLSAEPPAEPSSRKPSVLIAGLAALALVAGAGAVVFWPESDQPATATPVVSASVAPSPSPTRKTPLEQVDALIDAQAQALLKGDEAAWLAPVDAKLHTRYRTIFRNLRSLDITSADMAIDEKPKMSGAVMKARVWLNYCFSGIDCPAYSSFADRGAPKMINMVTWTPRAGSYVITGIGSSGVDNDLQPTPWENTTLTFAQGKRVIVAAPKSQAANIKRILPLAEKAAGVADRYGKLLNNPQEKYRIYLADAKGWKTWYGRSAPPWSVGYHRPLNDAGSDIVLKAGSVMSDSDREITELIQHEMAHAVTLNGSRNWDYGADLWLSEGIAEYIGFQPKKPRNTYNRDELSYVQSRRGAIKTIAQPALTAKSDDLTVARLYSTGHFAAGCMAEKYGETKMLNFVQLVLGEGVAYDAASQAALGKPFKTVDKACVSWIRKQT</sequence>
<feature type="region of interest" description="Disordered" evidence="1">
    <location>
        <begin position="1"/>
        <end position="70"/>
    </location>
</feature>
<keyword evidence="3" id="KW-1185">Reference proteome</keyword>
<name>A0ABV8ILM4_9ACTN</name>
<feature type="compositionally biased region" description="Polar residues" evidence="1">
    <location>
        <begin position="1"/>
        <end position="12"/>
    </location>
</feature>
<dbReference type="EMBL" id="JBHSBL010000003">
    <property type="protein sequence ID" value="MFC4063894.1"/>
    <property type="molecule type" value="Genomic_DNA"/>
</dbReference>
<evidence type="ECO:0000256" key="1">
    <source>
        <dbReference type="SAM" id="MobiDB-lite"/>
    </source>
</evidence>
<gene>
    <name evidence="2" type="ORF">ACFO0C_03050</name>
</gene>
<proteinExistence type="predicted"/>
<reference evidence="3" key="1">
    <citation type="journal article" date="2019" name="Int. J. Syst. Evol. Microbiol.">
        <title>The Global Catalogue of Microorganisms (GCM) 10K type strain sequencing project: providing services to taxonomists for standard genome sequencing and annotation.</title>
        <authorList>
            <consortium name="The Broad Institute Genomics Platform"/>
            <consortium name="The Broad Institute Genome Sequencing Center for Infectious Disease"/>
            <person name="Wu L."/>
            <person name="Ma J."/>
        </authorList>
    </citation>
    <scope>NUCLEOTIDE SEQUENCE [LARGE SCALE GENOMIC DNA]</scope>
    <source>
        <strain evidence="3">TBRC 5832</strain>
    </source>
</reference>